<dbReference type="GeneTree" id="ENSGT00390000017147"/>
<dbReference type="PANTHER" id="PTHR15555:SF0">
    <property type="entry name" value="ZINC FINGER HIT DOMAIN-CONTAINING PROTEIN 2"/>
    <property type="match status" value="1"/>
</dbReference>
<proteinExistence type="predicted"/>
<evidence type="ECO:0000256" key="2">
    <source>
        <dbReference type="SAM" id="MobiDB-lite"/>
    </source>
</evidence>
<dbReference type="PANTHER" id="PTHR15555">
    <property type="entry name" value="ZINC FINGER HIT DOMAIN CONTAINING PROTEIN 2 PROTEIN FON -RELATED"/>
    <property type="match status" value="1"/>
</dbReference>
<dbReference type="RefSeq" id="XP_028839310.1">
    <property type="nucleotide sequence ID" value="XM_028983477.1"/>
</dbReference>
<organism evidence="4 5">
    <name type="scientific">Denticeps clupeoides</name>
    <name type="common">denticle herring</name>
    <dbReference type="NCBI Taxonomy" id="299321"/>
    <lineage>
        <taxon>Eukaryota</taxon>
        <taxon>Metazoa</taxon>
        <taxon>Chordata</taxon>
        <taxon>Craniata</taxon>
        <taxon>Vertebrata</taxon>
        <taxon>Euteleostomi</taxon>
        <taxon>Actinopterygii</taxon>
        <taxon>Neopterygii</taxon>
        <taxon>Teleostei</taxon>
        <taxon>Clupei</taxon>
        <taxon>Clupeiformes</taxon>
        <taxon>Denticipitoidei</taxon>
        <taxon>Denticipitidae</taxon>
        <taxon>Denticeps</taxon>
    </lineage>
</organism>
<keyword evidence="1" id="KW-0479">Metal-binding</keyword>
<feature type="compositionally biased region" description="Basic and acidic residues" evidence="2">
    <location>
        <begin position="40"/>
        <end position="55"/>
    </location>
</feature>
<feature type="region of interest" description="Disordered" evidence="2">
    <location>
        <begin position="23"/>
        <end position="57"/>
    </location>
</feature>
<evidence type="ECO:0000313" key="4">
    <source>
        <dbReference type="Ensembl" id="ENSDCDP00010033349.1"/>
    </source>
</evidence>
<feature type="region of interest" description="Disordered" evidence="2">
    <location>
        <begin position="276"/>
        <end position="309"/>
    </location>
</feature>
<dbReference type="SUPFAM" id="SSF144232">
    <property type="entry name" value="HIT/MYND zinc finger-like"/>
    <property type="match status" value="1"/>
</dbReference>
<dbReference type="Proteomes" id="UP000694580">
    <property type="component" value="Chromosome 6"/>
</dbReference>
<dbReference type="Pfam" id="PF04438">
    <property type="entry name" value="zf-HIT"/>
    <property type="match status" value="1"/>
</dbReference>
<dbReference type="GeneID" id="114792395"/>
<dbReference type="CDD" id="cd23024">
    <property type="entry name" value="zf-HIT_ZNHIT2-3"/>
    <property type="match status" value="1"/>
</dbReference>
<reference evidence="4 5" key="1">
    <citation type="submission" date="2020-06" db="EMBL/GenBank/DDBJ databases">
        <authorList>
            <consortium name="Wellcome Sanger Institute Data Sharing"/>
        </authorList>
    </citation>
    <scope>NUCLEOTIDE SEQUENCE [LARGE SCALE GENOMIC DNA]</scope>
</reference>
<dbReference type="PROSITE" id="PS51083">
    <property type="entry name" value="ZF_HIT"/>
    <property type="match status" value="1"/>
</dbReference>
<gene>
    <name evidence="4" type="primary">ZNHIT2</name>
</gene>
<name>A0AAY4CL24_9TELE</name>
<feature type="region of interest" description="Disordered" evidence="2">
    <location>
        <begin position="186"/>
        <end position="207"/>
    </location>
</feature>
<reference evidence="4" key="2">
    <citation type="submission" date="2025-08" db="UniProtKB">
        <authorList>
            <consortium name="Ensembl"/>
        </authorList>
    </citation>
    <scope>IDENTIFICATION</scope>
</reference>
<dbReference type="AlphaFoldDB" id="A0AAY4CL24"/>
<evidence type="ECO:0000256" key="1">
    <source>
        <dbReference type="PROSITE-ProRule" id="PRU00453"/>
    </source>
</evidence>
<dbReference type="InterPro" id="IPR039646">
    <property type="entry name" value="ZNHIT2"/>
</dbReference>
<dbReference type="InterPro" id="IPR007529">
    <property type="entry name" value="Znf_HIT"/>
</dbReference>
<keyword evidence="1" id="KW-0862">Zinc</keyword>
<feature type="domain" description="HIT-type" evidence="3">
    <location>
        <begin position="62"/>
        <end position="95"/>
    </location>
</feature>
<keyword evidence="5" id="KW-1185">Reference proteome</keyword>
<sequence length="531" mass="59273">MDLGVRRRLPACVRTLLTDIAPREEERSSDWTDSGPEPDTADRPGEPPSTERDGGAEPSRVCGLCLARPHCYTCPRCNIPYCSLACYRSAAHCACSEEFYKESVFEELRSAGMTDEEGRAKMQQILLNLRQEGPAMGDAMGELEEEEEEGEPGGTRALELLSRLAEIQASGEENRDEVENILKTLEGLGKNNTEGGRSAEEDEDEEEDLAERLAGLDIDSLSEEELWALLSRQERAKFEGLVKGGAIGGLIPAWTPWWERHDEGKGACIEVLEDREEEVEVEHGEDPGQSQEEESVRKRKKRNRMTDATVPSVSVRKIPPLHSLSSNPSPLSRYTLVNVLYGYTFSLSLFNGDISEEELAQDFCQAALATSDALSSSRVFSTVQEALEAGVTAVSARAYFDREDAAAPLRTLEAVAHVLMGKNRRDSAGYTLAALSQLRGALAQTRRSLPKEGNRAEERRRYFQAGKKCEFLQSWVKENGEVVRRLAAEVWREHRQREGERRALQNEKRGVEESWKKGRRRGGGVLIEEIK</sequence>
<dbReference type="GO" id="GO:0008270">
    <property type="term" value="F:zinc ion binding"/>
    <property type="evidence" value="ECO:0007669"/>
    <property type="project" value="UniProtKB-UniRule"/>
</dbReference>
<accession>A0AAY4CL24</accession>
<keyword evidence="1" id="KW-0863">Zinc-finger</keyword>
<dbReference type="Gene3D" id="3.30.60.190">
    <property type="match status" value="1"/>
</dbReference>
<evidence type="ECO:0000259" key="3">
    <source>
        <dbReference type="PROSITE" id="PS51083"/>
    </source>
</evidence>
<protein>
    <recommendedName>
        <fullName evidence="3">HIT-type domain-containing protein</fullName>
    </recommendedName>
</protein>
<evidence type="ECO:0000313" key="5">
    <source>
        <dbReference type="Proteomes" id="UP000694580"/>
    </source>
</evidence>
<dbReference type="Ensembl" id="ENSDCDT00010041360.1">
    <property type="protein sequence ID" value="ENSDCDP00010033349.1"/>
    <property type="gene ID" value="ENSDCDG00010021303.1"/>
</dbReference>
<reference evidence="4" key="3">
    <citation type="submission" date="2025-09" db="UniProtKB">
        <authorList>
            <consortium name="Ensembl"/>
        </authorList>
    </citation>
    <scope>IDENTIFICATION</scope>
</reference>
<dbReference type="RefSeq" id="XP_028839309.1">
    <property type="nucleotide sequence ID" value="XM_028983476.1"/>
</dbReference>